<keyword evidence="3" id="KW-1185">Reference proteome</keyword>
<dbReference type="AlphaFoldDB" id="A0AAE1CGF1"/>
<name>A0AAE1CGF1_9PEZI</name>
<reference evidence="2" key="1">
    <citation type="journal article" date="2023" name="Mol. Phylogenet. Evol.">
        <title>Genome-scale phylogeny and comparative genomics of the fungal order Sordariales.</title>
        <authorList>
            <person name="Hensen N."/>
            <person name="Bonometti L."/>
            <person name="Westerberg I."/>
            <person name="Brannstrom I.O."/>
            <person name="Guillou S."/>
            <person name="Cros-Aarteil S."/>
            <person name="Calhoun S."/>
            <person name="Haridas S."/>
            <person name="Kuo A."/>
            <person name="Mondo S."/>
            <person name="Pangilinan J."/>
            <person name="Riley R."/>
            <person name="LaButti K."/>
            <person name="Andreopoulos B."/>
            <person name="Lipzen A."/>
            <person name="Chen C."/>
            <person name="Yan M."/>
            <person name="Daum C."/>
            <person name="Ng V."/>
            <person name="Clum A."/>
            <person name="Steindorff A."/>
            <person name="Ohm R.A."/>
            <person name="Martin F."/>
            <person name="Silar P."/>
            <person name="Natvig D.O."/>
            <person name="Lalanne C."/>
            <person name="Gautier V."/>
            <person name="Ament-Velasquez S.L."/>
            <person name="Kruys A."/>
            <person name="Hutchinson M.I."/>
            <person name="Powell A.J."/>
            <person name="Barry K."/>
            <person name="Miller A.N."/>
            <person name="Grigoriev I.V."/>
            <person name="Debuchy R."/>
            <person name="Gladieux P."/>
            <person name="Hiltunen Thoren M."/>
            <person name="Johannesson H."/>
        </authorList>
    </citation>
    <scope>NUCLEOTIDE SEQUENCE</scope>
    <source>
        <strain evidence="2">CBS 314.62</strain>
    </source>
</reference>
<evidence type="ECO:0000313" key="3">
    <source>
        <dbReference type="Proteomes" id="UP001270362"/>
    </source>
</evidence>
<protein>
    <submittedName>
        <fullName evidence="2">Uncharacterized protein</fullName>
    </submittedName>
</protein>
<feature type="compositionally biased region" description="Polar residues" evidence="1">
    <location>
        <begin position="28"/>
        <end position="42"/>
    </location>
</feature>
<sequence length="97" mass="10962">MFSRRSTAPKPSDSSVHGSERSSRSGSTGHAGTPTTDSGGIIQNVTSRYLKKESLQALLEDLFPEQTDFKIRQREDLWCFTAPRKVEESEIDRIRDF</sequence>
<dbReference type="EMBL" id="JAULSO010000001">
    <property type="protein sequence ID" value="KAK3693400.1"/>
    <property type="molecule type" value="Genomic_DNA"/>
</dbReference>
<comment type="caution">
    <text evidence="2">The sequence shown here is derived from an EMBL/GenBank/DDBJ whole genome shotgun (WGS) entry which is preliminary data.</text>
</comment>
<proteinExistence type="predicted"/>
<accession>A0AAE1CGF1</accession>
<organism evidence="2 3">
    <name type="scientific">Podospora appendiculata</name>
    <dbReference type="NCBI Taxonomy" id="314037"/>
    <lineage>
        <taxon>Eukaryota</taxon>
        <taxon>Fungi</taxon>
        <taxon>Dikarya</taxon>
        <taxon>Ascomycota</taxon>
        <taxon>Pezizomycotina</taxon>
        <taxon>Sordariomycetes</taxon>
        <taxon>Sordariomycetidae</taxon>
        <taxon>Sordariales</taxon>
        <taxon>Podosporaceae</taxon>
        <taxon>Podospora</taxon>
    </lineage>
</organism>
<dbReference type="Proteomes" id="UP001270362">
    <property type="component" value="Unassembled WGS sequence"/>
</dbReference>
<feature type="region of interest" description="Disordered" evidence="1">
    <location>
        <begin position="1"/>
        <end position="42"/>
    </location>
</feature>
<gene>
    <name evidence="2" type="ORF">B0T22DRAFT_449738</name>
</gene>
<reference evidence="2" key="2">
    <citation type="submission" date="2023-06" db="EMBL/GenBank/DDBJ databases">
        <authorList>
            <consortium name="Lawrence Berkeley National Laboratory"/>
            <person name="Haridas S."/>
            <person name="Hensen N."/>
            <person name="Bonometti L."/>
            <person name="Westerberg I."/>
            <person name="Brannstrom I.O."/>
            <person name="Guillou S."/>
            <person name="Cros-Aarteil S."/>
            <person name="Calhoun S."/>
            <person name="Kuo A."/>
            <person name="Mondo S."/>
            <person name="Pangilinan J."/>
            <person name="Riley R."/>
            <person name="Labutti K."/>
            <person name="Andreopoulos B."/>
            <person name="Lipzen A."/>
            <person name="Chen C."/>
            <person name="Yanf M."/>
            <person name="Daum C."/>
            <person name="Ng V."/>
            <person name="Clum A."/>
            <person name="Steindorff A."/>
            <person name="Ohm R."/>
            <person name="Martin F."/>
            <person name="Silar P."/>
            <person name="Natvig D."/>
            <person name="Lalanne C."/>
            <person name="Gautier V."/>
            <person name="Ament-Velasquez S.L."/>
            <person name="Kruys A."/>
            <person name="Hutchinson M.I."/>
            <person name="Powell A.J."/>
            <person name="Barry K."/>
            <person name="Miller A.N."/>
            <person name="Grigoriev I.V."/>
            <person name="Debuchy R."/>
            <person name="Gladieux P."/>
            <person name="Thoren M.H."/>
            <person name="Johannesson H."/>
        </authorList>
    </citation>
    <scope>NUCLEOTIDE SEQUENCE</scope>
    <source>
        <strain evidence="2">CBS 314.62</strain>
    </source>
</reference>
<evidence type="ECO:0000256" key="1">
    <source>
        <dbReference type="SAM" id="MobiDB-lite"/>
    </source>
</evidence>
<evidence type="ECO:0000313" key="2">
    <source>
        <dbReference type="EMBL" id="KAK3693400.1"/>
    </source>
</evidence>